<comment type="catalytic activity">
    <reaction evidence="4">
        <text>O-phospho-L-threonyl-[protein] + H2O = L-threonyl-[protein] + phosphate</text>
        <dbReference type="Rhea" id="RHEA:47004"/>
        <dbReference type="Rhea" id="RHEA-COMP:11060"/>
        <dbReference type="Rhea" id="RHEA-COMP:11605"/>
        <dbReference type="ChEBI" id="CHEBI:15377"/>
        <dbReference type="ChEBI" id="CHEBI:30013"/>
        <dbReference type="ChEBI" id="CHEBI:43474"/>
        <dbReference type="ChEBI" id="CHEBI:61977"/>
        <dbReference type="EC" id="3.1.3.16"/>
    </reaction>
</comment>
<dbReference type="EC" id="3.1.3.16" evidence="4"/>
<keyword evidence="2 4" id="KW-0378">Hydrolase</keyword>
<sequence length="306" mass="35355">MSQPEKWLQQFRNNPVEILSEQDLKIVCHRVIEILVAENNVHPVSAPVTICGDIHGQFYDLLELFAVGGQIPEQKYIFLGDYVDRGFHSIETFEYLLVLKLNFPDSIVLLRGNHESRQITTVYGFYDECFKKYGNANAWKYCTELFDYLTLAAVIDQRIFCVHGGLSPEVRVLDQLRLLNRVQEIPHTGPFGDIVWSDPDYIQGWAANSRGAGWIFGARVATHFSEINDLDLIVRAHQLVMEGYKYMFENSCLVTMWSAPNYCYRCGNVAAIMHMDDKLSRTFTLFRDTEESRRSLHTQSNMPYFL</sequence>
<dbReference type="Proteomes" id="UP000823046">
    <property type="component" value="Unassembled WGS sequence"/>
</dbReference>
<organism evidence="6 7">
    <name type="scientific">Cardiosporidium cionae</name>
    <dbReference type="NCBI Taxonomy" id="476202"/>
    <lineage>
        <taxon>Eukaryota</taxon>
        <taxon>Sar</taxon>
        <taxon>Alveolata</taxon>
        <taxon>Apicomplexa</taxon>
        <taxon>Aconoidasida</taxon>
        <taxon>Nephromycida</taxon>
        <taxon>Cardiosporidium</taxon>
    </lineage>
</organism>
<dbReference type="InterPro" id="IPR047129">
    <property type="entry name" value="PPA2-like"/>
</dbReference>
<gene>
    <name evidence="6" type="ORF">IE077_004555</name>
</gene>
<dbReference type="InterPro" id="IPR006186">
    <property type="entry name" value="Ser/Thr-sp_prot-phosphatase"/>
</dbReference>
<evidence type="ECO:0000256" key="2">
    <source>
        <dbReference type="ARBA" id="ARBA00022801"/>
    </source>
</evidence>
<evidence type="ECO:0000313" key="7">
    <source>
        <dbReference type="Proteomes" id="UP000823046"/>
    </source>
</evidence>
<dbReference type="Pfam" id="PF00149">
    <property type="entry name" value="Metallophos"/>
    <property type="match status" value="1"/>
</dbReference>
<dbReference type="PRINTS" id="PR00114">
    <property type="entry name" value="STPHPHTASE"/>
</dbReference>
<dbReference type="CDD" id="cd07415">
    <property type="entry name" value="MPP_PP2A_PP4_PP6"/>
    <property type="match status" value="1"/>
</dbReference>
<keyword evidence="7" id="KW-1185">Reference proteome</keyword>
<feature type="domain" description="Serine/threonine specific protein phosphatases" evidence="5">
    <location>
        <begin position="110"/>
        <end position="115"/>
    </location>
</feature>
<comment type="similarity">
    <text evidence="4">Belongs to the PPP phosphatase family.</text>
</comment>
<keyword evidence="3" id="KW-0464">Manganese</keyword>
<dbReference type="Gene3D" id="3.60.21.10">
    <property type="match status" value="1"/>
</dbReference>
<dbReference type="SMART" id="SM00156">
    <property type="entry name" value="PP2Ac"/>
    <property type="match status" value="1"/>
</dbReference>
<evidence type="ECO:0000313" key="6">
    <source>
        <dbReference type="EMBL" id="KAF8817726.1"/>
    </source>
</evidence>
<evidence type="ECO:0000256" key="4">
    <source>
        <dbReference type="RuleBase" id="RU004273"/>
    </source>
</evidence>
<dbReference type="EMBL" id="JADAQX010001753">
    <property type="protein sequence ID" value="KAF8817726.1"/>
    <property type="molecule type" value="Genomic_DNA"/>
</dbReference>
<keyword evidence="1" id="KW-0479">Metal-binding</keyword>
<proteinExistence type="inferred from homology"/>
<protein>
    <recommendedName>
        <fullName evidence="4">Serine/threonine-protein phosphatase</fullName>
        <ecNumber evidence="4">3.1.3.16</ecNumber>
    </recommendedName>
</protein>
<dbReference type="PROSITE" id="PS00125">
    <property type="entry name" value="SER_THR_PHOSPHATASE"/>
    <property type="match status" value="1"/>
</dbReference>
<dbReference type="SUPFAM" id="SSF56300">
    <property type="entry name" value="Metallo-dependent phosphatases"/>
    <property type="match status" value="1"/>
</dbReference>
<reference evidence="6 7" key="1">
    <citation type="journal article" date="2020" name="bioRxiv">
        <title>Metabolic contributions of an alphaproteobacterial endosymbiont in the apicomplexan Cardiosporidium cionae.</title>
        <authorList>
            <person name="Hunter E.S."/>
            <person name="Paight C.J."/>
            <person name="Lane C.E."/>
        </authorList>
    </citation>
    <scope>NUCLEOTIDE SEQUENCE [LARGE SCALE GENOMIC DNA]</scope>
    <source>
        <strain evidence="6">ESH_2018</strain>
    </source>
</reference>
<evidence type="ECO:0000259" key="5">
    <source>
        <dbReference type="PROSITE" id="PS00125"/>
    </source>
</evidence>
<evidence type="ECO:0000256" key="3">
    <source>
        <dbReference type="ARBA" id="ARBA00023211"/>
    </source>
</evidence>
<name>A0ABQ7J3Q3_9APIC</name>
<comment type="caution">
    <text evidence="6">The sequence shown here is derived from an EMBL/GenBank/DDBJ whole genome shotgun (WGS) entry which is preliminary data.</text>
</comment>
<dbReference type="InterPro" id="IPR004843">
    <property type="entry name" value="Calcineurin-like_PHP"/>
</dbReference>
<evidence type="ECO:0000256" key="1">
    <source>
        <dbReference type="ARBA" id="ARBA00022723"/>
    </source>
</evidence>
<dbReference type="InterPro" id="IPR029052">
    <property type="entry name" value="Metallo-depent_PP-like"/>
</dbReference>
<dbReference type="PANTHER" id="PTHR45619">
    <property type="entry name" value="SERINE/THREONINE-PROTEIN PHOSPHATASE PP2A-RELATED"/>
    <property type="match status" value="1"/>
</dbReference>
<accession>A0ABQ7J3Q3</accession>